<evidence type="ECO:0000313" key="3">
    <source>
        <dbReference type="EMBL" id="TCO81672.1"/>
    </source>
</evidence>
<dbReference type="InterPro" id="IPR011008">
    <property type="entry name" value="Dimeric_a/b-barrel"/>
</dbReference>
<proteinExistence type="predicted"/>
<gene>
    <name evidence="3" type="ORF">EV699_10765</name>
</gene>
<evidence type="ECO:0000313" key="4">
    <source>
        <dbReference type="Proteomes" id="UP000295765"/>
    </source>
</evidence>
<feature type="domain" description="ABM" evidence="2">
    <location>
        <begin position="19"/>
        <end position="90"/>
    </location>
</feature>
<keyword evidence="1" id="KW-1133">Transmembrane helix</keyword>
<feature type="transmembrane region" description="Helical" evidence="1">
    <location>
        <begin position="130"/>
        <end position="151"/>
    </location>
</feature>
<dbReference type="InterPro" id="IPR007138">
    <property type="entry name" value="ABM_dom"/>
</dbReference>
<dbReference type="Proteomes" id="UP000295765">
    <property type="component" value="Unassembled WGS sequence"/>
</dbReference>
<keyword evidence="1" id="KW-0472">Membrane</keyword>
<dbReference type="PANTHER" id="PTHR40057:SF1">
    <property type="entry name" value="SLR1162 PROTEIN"/>
    <property type="match status" value="1"/>
</dbReference>
<dbReference type="RefSeq" id="WP_132540740.1">
    <property type="nucleotide sequence ID" value="NZ_SLWY01000007.1"/>
</dbReference>
<dbReference type="OrthoDB" id="1494254at2"/>
<dbReference type="PANTHER" id="PTHR40057">
    <property type="entry name" value="SLR1162 PROTEIN"/>
    <property type="match status" value="1"/>
</dbReference>
<dbReference type="SUPFAM" id="SSF54909">
    <property type="entry name" value="Dimeric alpha+beta barrel"/>
    <property type="match status" value="1"/>
</dbReference>
<dbReference type="Pfam" id="PF03992">
    <property type="entry name" value="ABM"/>
    <property type="match status" value="1"/>
</dbReference>
<evidence type="ECO:0000259" key="2">
    <source>
        <dbReference type="Pfam" id="PF03992"/>
    </source>
</evidence>
<sequence length="194" mass="20966">MNAAPAAGAGFPPGHVEHVSVAIRHRVRAGAESAYERWLARIMPVAAQWPGHLGVSVIRPGVRGAPYTVVVRFDRAAHLDAWLGSAERAALIDEVRPLLADGTDAPEAHSGPEFWFTPPGAPPPPRWKQVLMTLSVIYPLTLLVPALWAPAFARWPWLAGAATSNLMIALTIVVLVVCVIMPPYTRLLAGWLSR</sequence>
<comment type="caution">
    <text evidence="3">The sequence shown here is derived from an EMBL/GenBank/DDBJ whole genome shotgun (WGS) entry which is preliminary data.</text>
</comment>
<reference evidence="3 4" key="1">
    <citation type="submission" date="2019-03" db="EMBL/GenBank/DDBJ databases">
        <title>Genomic Encyclopedia of Type Strains, Phase IV (KMG-IV): sequencing the most valuable type-strain genomes for metagenomic binning, comparative biology and taxonomic classification.</title>
        <authorList>
            <person name="Goeker M."/>
        </authorList>
    </citation>
    <scope>NUCLEOTIDE SEQUENCE [LARGE SCALE GENOMIC DNA]</scope>
    <source>
        <strain evidence="3 4">DSM 25287</strain>
    </source>
</reference>
<keyword evidence="1" id="KW-0812">Transmembrane</keyword>
<dbReference type="EMBL" id="SLWY01000007">
    <property type="protein sequence ID" value="TCO81672.1"/>
    <property type="molecule type" value="Genomic_DNA"/>
</dbReference>
<organism evidence="3 4">
    <name type="scientific">Plasticicumulans lactativorans</name>
    <dbReference type="NCBI Taxonomy" id="1133106"/>
    <lineage>
        <taxon>Bacteria</taxon>
        <taxon>Pseudomonadati</taxon>
        <taxon>Pseudomonadota</taxon>
        <taxon>Gammaproteobacteria</taxon>
        <taxon>Candidatus Competibacteraceae</taxon>
        <taxon>Plasticicumulans</taxon>
    </lineage>
</organism>
<accession>A0A4R2L586</accession>
<dbReference type="Gene3D" id="3.30.70.100">
    <property type="match status" value="1"/>
</dbReference>
<evidence type="ECO:0000256" key="1">
    <source>
        <dbReference type="SAM" id="Phobius"/>
    </source>
</evidence>
<dbReference type="AlphaFoldDB" id="A0A4R2L586"/>
<protein>
    <recommendedName>
        <fullName evidence="2">ABM domain-containing protein</fullName>
    </recommendedName>
</protein>
<dbReference type="InterPro" id="IPR038762">
    <property type="entry name" value="ABM_predict"/>
</dbReference>
<keyword evidence="4" id="KW-1185">Reference proteome</keyword>
<feature type="transmembrane region" description="Helical" evidence="1">
    <location>
        <begin position="157"/>
        <end position="184"/>
    </location>
</feature>
<name>A0A4R2L586_9GAMM</name>